<dbReference type="PROSITE" id="PS51257">
    <property type="entry name" value="PROKAR_LIPOPROTEIN"/>
    <property type="match status" value="1"/>
</dbReference>
<proteinExistence type="predicted"/>
<reference evidence="1 2" key="1">
    <citation type="submission" date="2021-06" db="EMBL/GenBank/DDBJ databases">
        <title>Bacillus sp. RD4P76, an endophyte from a halophyte.</title>
        <authorList>
            <person name="Sun J.-Q."/>
        </authorList>
    </citation>
    <scope>NUCLEOTIDE SEQUENCE [LARGE SCALE GENOMIC DNA]</scope>
    <source>
        <strain evidence="1 2">JCM 17098</strain>
    </source>
</reference>
<organism evidence="1 2">
    <name type="scientific">Evansella alkalicola</name>
    <dbReference type="NCBI Taxonomy" id="745819"/>
    <lineage>
        <taxon>Bacteria</taxon>
        <taxon>Bacillati</taxon>
        <taxon>Bacillota</taxon>
        <taxon>Bacilli</taxon>
        <taxon>Bacillales</taxon>
        <taxon>Bacillaceae</taxon>
        <taxon>Evansella</taxon>
    </lineage>
</organism>
<evidence type="ECO:0000313" key="2">
    <source>
        <dbReference type="Proteomes" id="UP000790580"/>
    </source>
</evidence>
<keyword evidence="2" id="KW-1185">Reference proteome</keyword>
<dbReference type="EMBL" id="JAHQCR010000012">
    <property type="protein sequence ID" value="MBU9720099.1"/>
    <property type="molecule type" value="Genomic_DNA"/>
</dbReference>
<dbReference type="Proteomes" id="UP000790580">
    <property type="component" value="Unassembled WGS sequence"/>
</dbReference>
<sequence length="191" mass="21027">MKRIVFIPLSLIVSIIFLTGCFNFGDGFKIPLGDGESVTIGGGDDDEIINISFEGEEGSVNLSSDGESFKYEGEDGKVTVHRDLPEDFPADVPIPEDIDPVGNFITEFEDDTLTGYTLSYAIAEDRFDEVRSLYENYLADNNYSITNKSEASGDAGNGFEVEAEKGNRKFSILMYGDTNGQFIMLHVAEEK</sequence>
<dbReference type="RefSeq" id="WP_088073554.1">
    <property type="nucleotide sequence ID" value="NZ_JAHQCR010000012.1"/>
</dbReference>
<evidence type="ECO:0000313" key="1">
    <source>
        <dbReference type="EMBL" id="MBU9720099.1"/>
    </source>
</evidence>
<accession>A0ABS6JNG0</accession>
<comment type="caution">
    <text evidence="1">The sequence shown here is derived from an EMBL/GenBank/DDBJ whole genome shotgun (WGS) entry which is preliminary data.</text>
</comment>
<evidence type="ECO:0008006" key="3">
    <source>
        <dbReference type="Google" id="ProtNLM"/>
    </source>
</evidence>
<protein>
    <recommendedName>
        <fullName evidence="3">Lipoprotein</fullName>
    </recommendedName>
</protein>
<gene>
    <name evidence="1" type="ORF">KS407_01415</name>
</gene>
<name>A0ABS6JNG0_9BACI</name>